<organism evidence="2 3">
    <name type="scientific">Colocasia esculenta</name>
    <name type="common">Wild taro</name>
    <name type="synonym">Arum esculentum</name>
    <dbReference type="NCBI Taxonomy" id="4460"/>
    <lineage>
        <taxon>Eukaryota</taxon>
        <taxon>Viridiplantae</taxon>
        <taxon>Streptophyta</taxon>
        <taxon>Embryophyta</taxon>
        <taxon>Tracheophyta</taxon>
        <taxon>Spermatophyta</taxon>
        <taxon>Magnoliopsida</taxon>
        <taxon>Liliopsida</taxon>
        <taxon>Araceae</taxon>
        <taxon>Aroideae</taxon>
        <taxon>Colocasieae</taxon>
        <taxon>Colocasia</taxon>
    </lineage>
</organism>
<protein>
    <submittedName>
        <fullName evidence="2">Uncharacterized protein</fullName>
    </submittedName>
</protein>
<dbReference type="Proteomes" id="UP000652761">
    <property type="component" value="Unassembled WGS sequence"/>
</dbReference>
<name>A0A843XQ26_COLES</name>
<proteinExistence type="predicted"/>
<feature type="region of interest" description="Disordered" evidence="1">
    <location>
        <begin position="28"/>
        <end position="64"/>
    </location>
</feature>
<dbReference type="EMBL" id="NMUH01010991">
    <property type="protein sequence ID" value="MQM21406.1"/>
    <property type="molecule type" value="Genomic_DNA"/>
</dbReference>
<gene>
    <name evidence="2" type="ORF">Taro_054446</name>
</gene>
<evidence type="ECO:0000313" key="3">
    <source>
        <dbReference type="Proteomes" id="UP000652761"/>
    </source>
</evidence>
<sequence length="148" mass="16152">MADMPKSIKEMCKKQNIPQVTIGWHRLGLPTDGESPSVKGSIPLTDGDLTSRSPSVRGPLTDGDLMMRSPSVRGLLTDGERGEGRGFLYKYPPTPHLQCPSLPEVLEFFSLSEFCPISRSSARSESAFASFGVLPRACSLYLFFVLGI</sequence>
<dbReference type="AlphaFoldDB" id="A0A843XQ26"/>
<comment type="caution">
    <text evidence="2">The sequence shown here is derived from an EMBL/GenBank/DDBJ whole genome shotgun (WGS) entry which is preliminary data.</text>
</comment>
<keyword evidence="3" id="KW-1185">Reference proteome</keyword>
<evidence type="ECO:0000313" key="2">
    <source>
        <dbReference type="EMBL" id="MQM21406.1"/>
    </source>
</evidence>
<reference evidence="2" key="1">
    <citation type="submission" date="2017-07" db="EMBL/GenBank/DDBJ databases">
        <title>Taro Niue Genome Assembly and Annotation.</title>
        <authorList>
            <person name="Atibalentja N."/>
            <person name="Keating K."/>
            <person name="Fields C.J."/>
        </authorList>
    </citation>
    <scope>NUCLEOTIDE SEQUENCE</scope>
    <source>
        <strain evidence="2">Niue_2</strain>
        <tissue evidence="2">Leaf</tissue>
    </source>
</reference>
<accession>A0A843XQ26</accession>
<evidence type="ECO:0000256" key="1">
    <source>
        <dbReference type="SAM" id="MobiDB-lite"/>
    </source>
</evidence>